<feature type="domain" description="HPt" evidence="3">
    <location>
        <begin position="1"/>
        <end position="105"/>
    </location>
</feature>
<proteinExistence type="predicted"/>
<dbReference type="PANTHER" id="PTHR43395:SF1">
    <property type="entry name" value="CHEMOTAXIS PROTEIN CHEA"/>
    <property type="match status" value="1"/>
</dbReference>
<feature type="modified residue" description="Phosphohistidine" evidence="1">
    <location>
        <position position="48"/>
    </location>
</feature>
<dbReference type="InterPro" id="IPR051315">
    <property type="entry name" value="Bact_Chemotaxis_CheA"/>
</dbReference>
<dbReference type="InterPro" id="IPR036641">
    <property type="entry name" value="HPT_dom_sf"/>
</dbReference>
<dbReference type="AlphaFoldDB" id="A0A938BLS3"/>
<dbReference type="CDD" id="cd00088">
    <property type="entry name" value="HPT"/>
    <property type="match status" value="1"/>
</dbReference>
<dbReference type="InterPro" id="IPR008207">
    <property type="entry name" value="Sig_transdc_His_kin_Hpt_dom"/>
</dbReference>
<dbReference type="SMART" id="SM00073">
    <property type="entry name" value="HPT"/>
    <property type="match status" value="1"/>
</dbReference>
<gene>
    <name evidence="4" type="ORF">FJZ00_00295</name>
</gene>
<evidence type="ECO:0000256" key="1">
    <source>
        <dbReference type="PROSITE-ProRule" id="PRU00110"/>
    </source>
</evidence>
<feature type="non-terminal residue" evidence="4">
    <location>
        <position position="149"/>
    </location>
</feature>
<keyword evidence="1" id="KW-0597">Phosphoprotein</keyword>
<comment type="caution">
    <text evidence="4">The sequence shown here is derived from an EMBL/GenBank/DDBJ whole genome shotgun (WGS) entry which is preliminary data.</text>
</comment>
<name>A0A938BLS3_9BACT</name>
<reference evidence="4 5" key="1">
    <citation type="submission" date="2019-03" db="EMBL/GenBank/DDBJ databases">
        <title>Lake Tanganyika Metagenome-Assembled Genomes (MAGs).</title>
        <authorList>
            <person name="Tran P."/>
        </authorList>
    </citation>
    <scope>NUCLEOTIDE SEQUENCE [LARGE SCALE GENOMIC DNA]</scope>
    <source>
        <strain evidence="4">K_DeepCast_65m_m2_236</strain>
    </source>
</reference>
<evidence type="ECO:0000256" key="2">
    <source>
        <dbReference type="SAM" id="MobiDB-lite"/>
    </source>
</evidence>
<dbReference type="GO" id="GO:0000160">
    <property type="term" value="P:phosphorelay signal transduction system"/>
    <property type="evidence" value="ECO:0007669"/>
    <property type="project" value="InterPro"/>
</dbReference>
<dbReference type="Gene3D" id="1.20.120.160">
    <property type="entry name" value="HPT domain"/>
    <property type="match status" value="1"/>
</dbReference>
<accession>A0A938BLS3</accession>
<evidence type="ECO:0000313" key="4">
    <source>
        <dbReference type="EMBL" id="MBM3273559.1"/>
    </source>
</evidence>
<dbReference type="Proteomes" id="UP000703893">
    <property type="component" value="Unassembled WGS sequence"/>
</dbReference>
<evidence type="ECO:0000259" key="3">
    <source>
        <dbReference type="PROSITE" id="PS50894"/>
    </source>
</evidence>
<feature type="region of interest" description="Disordered" evidence="2">
    <location>
        <begin position="128"/>
        <end position="149"/>
    </location>
</feature>
<dbReference type="Pfam" id="PF01627">
    <property type="entry name" value="Hpt"/>
    <property type="match status" value="1"/>
</dbReference>
<protein>
    <submittedName>
        <fullName evidence="4">Hpt domain-containing protein</fullName>
    </submittedName>
</protein>
<sequence>MAFDRAAFLARYCDEADDHLRSIDDTLVALEATPGKAELLALTMRAMHTLKGASRMLKVSDVATVAHAAEDLLVAARDGRFQLGAEHVTLLSRASDLMREILGELRAGREGGFGEAVAGVAGELQDAAELAPAGDPPRSSRPLLGPERS</sequence>
<evidence type="ECO:0000313" key="5">
    <source>
        <dbReference type="Proteomes" id="UP000703893"/>
    </source>
</evidence>
<dbReference type="PROSITE" id="PS50894">
    <property type="entry name" value="HPT"/>
    <property type="match status" value="1"/>
</dbReference>
<organism evidence="4 5">
    <name type="scientific">Candidatus Tanganyikabacteria bacterium</name>
    <dbReference type="NCBI Taxonomy" id="2961651"/>
    <lineage>
        <taxon>Bacteria</taxon>
        <taxon>Bacillati</taxon>
        <taxon>Candidatus Sericytochromatia</taxon>
        <taxon>Candidatus Tanganyikabacteria</taxon>
    </lineage>
</organism>
<dbReference type="SUPFAM" id="SSF47226">
    <property type="entry name" value="Histidine-containing phosphotransfer domain, HPT domain"/>
    <property type="match status" value="1"/>
</dbReference>
<dbReference type="PANTHER" id="PTHR43395">
    <property type="entry name" value="SENSOR HISTIDINE KINASE CHEA"/>
    <property type="match status" value="1"/>
</dbReference>
<dbReference type="EMBL" id="VGJX01000007">
    <property type="protein sequence ID" value="MBM3273559.1"/>
    <property type="molecule type" value="Genomic_DNA"/>
</dbReference>